<evidence type="ECO:0000313" key="2">
    <source>
        <dbReference type="EMBL" id="OGK03124.1"/>
    </source>
</evidence>
<dbReference type="InterPro" id="IPR007110">
    <property type="entry name" value="Ig-like_dom"/>
</dbReference>
<name>A0A1F7F8X6_UNCRA</name>
<dbReference type="SUPFAM" id="SSF48726">
    <property type="entry name" value="Immunoglobulin"/>
    <property type="match status" value="1"/>
</dbReference>
<gene>
    <name evidence="2" type="ORF">A2519_06940</name>
</gene>
<evidence type="ECO:0000313" key="3">
    <source>
        <dbReference type="Proteomes" id="UP000179243"/>
    </source>
</evidence>
<dbReference type="PANTHER" id="PTHR23150">
    <property type="entry name" value="SULFATASE MODIFYING FACTOR 1, 2"/>
    <property type="match status" value="1"/>
</dbReference>
<dbReference type="InterPro" id="IPR036179">
    <property type="entry name" value="Ig-like_dom_sf"/>
</dbReference>
<sequence>MLIKIAQGLLLLAVFGFLHCSKGSGPFERDNLLDPEGTNWHPPMVIAMDDSLIAVGDSITIRASGSDPNGTVMEYLWALDGFSYKNKTDSGEITIAFQTAGIKTVLVKVLDNDSIESETDSIIIIVMGDAPINVSPVNGVLSQTARPTLRWIPGKFNSSFTVLLDTVNPPVSVKKTGVTDSSFADTTRDLKYGKTYYWRIIGVDPFSQTAPGEVWQFNTPLTSGMKLISAAGHVFSMGQNTTAMPVHSVQFTYDFFMDSSEVTQEDFFRIMGTNPSSFSETSNLPVEYVTWFDAVLYCNKKSELEGKDTVYVYTWISGTPGNGCSGLTGLSIDMSKDGYRLPTEAEWEYACRANTATEYYWGNGASNAYAWYSSNTATIQPVATRLPNAFGLYDMAGNVREWCNDWYTSYSNNMVYDPVGPAYGTYRVLRGGAYDDPFINTFASAYRTNDYPYTRSTSTGFRAVLSLSVSTPVIIYQPQSQTVDIGQTVTFSVWANGYPPPACQWQKNGIDISGATFANYIIASALPSDSGVYTVVVSNSRERVKSDSAVLTVIDTTTIKYVTTDSMVSISGAMFPMGSDLNADEQPIHTVSISGFFMSNTEVTQGEYVRVMGVNPSYFASDTNQPVENLTWFDAVLYCNKRSVLEGRDSVYSYIGISGIPGNGCTGLTGLAITMTNNGYRLPTEAEWEFACRAGSVDDFLWGSYPPNSIQDTTLIDSNAWWANNSGNISHAVAQKRYNGFELYDMTGNVQEWCNDWYDAYGSGMEYDPIGPMSGTSRITRGGSWTSNGIDLRCAARIYLPPVRVNWLGFRVVSR</sequence>
<dbReference type="InterPro" id="IPR003599">
    <property type="entry name" value="Ig_sub"/>
</dbReference>
<dbReference type="InterPro" id="IPR042095">
    <property type="entry name" value="SUMF_sf"/>
</dbReference>
<dbReference type="SUPFAM" id="SSF56436">
    <property type="entry name" value="C-type lectin-like"/>
    <property type="match status" value="2"/>
</dbReference>
<dbReference type="InterPro" id="IPR013783">
    <property type="entry name" value="Ig-like_fold"/>
</dbReference>
<dbReference type="Pfam" id="PF03781">
    <property type="entry name" value="FGE-sulfatase"/>
    <property type="match status" value="2"/>
</dbReference>
<dbReference type="SMART" id="SM00409">
    <property type="entry name" value="IG"/>
    <property type="match status" value="1"/>
</dbReference>
<dbReference type="Gene3D" id="2.60.40.10">
    <property type="entry name" value="Immunoglobulins"/>
    <property type="match status" value="3"/>
</dbReference>
<dbReference type="InterPro" id="IPR051043">
    <property type="entry name" value="Sulfatase_Mod_Factor_Kinase"/>
</dbReference>
<dbReference type="Pfam" id="PF13927">
    <property type="entry name" value="Ig_3"/>
    <property type="match status" value="1"/>
</dbReference>
<reference evidence="2 3" key="1">
    <citation type="journal article" date="2016" name="Nat. Commun.">
        <title>Thousands of microbial genomes shed light on interconnected biogeochemical processes in an aquifer system.</title>
        <authorList>
            <person name="Anantharaman K."/>
            <person name="Brown C.T."/>
            <person name="Hug L.A."/>
            <person name="Sharon I."/>
            <person name="Castelle C.J."/>
            <person name="Probst A.J."/>
            <person name="Thomas B.C."/>
            <person name="Singh A."/>
            <person name="Wilkins M.J."/>
            <person name="Karaoz U."/>
            <person name="Brodie E.L."/>
            <person name="Williams K.H."/>
            <person name="Hubbard S.S."/>
            <person name="Banfield J.F."/>
        </authorList>
    </citation>
    <scope>NUCLEOTIDE SEQUENCE [LARGE SCALE GENOMIC DNA]</scope>
</reference>
<feature type="domain" description="Ig-like" evidence="1">
    <location>
        <begin position="472"/>
        <end position="552"/>
    </location>
</feature>
<dbReference type="Gene3D" id="3.90.1580.10">
    <property type="entry name" value="paralog of FGE (formylglycine-generating enzyme)"/>
    <property type="match status" value="2"/>
</dbReference>
<dbReference type="InterPro" id="IPR035986">
    <property type="entry name" value="PKD_dom_sf"/>
</dbReference>
<dbReference type="InterPro" id="IPR005532">
    <property type="entry name" value="SUMF_dom"/>
</dbReference>
<comment type="caution">
    <text evidence="2">The sequence shown here is derived from an EMBL/GenBank/DDBJ whole genome shotgun (WGS) entry which is preliminary data.</text>
</comment>
<dbReference type="PANTHER" id="PTHR23150:SF19">
    <property type="entry name" value="FORMYLGLYCINE-GENERATING ENZYME"/>
    <property type="match status" value="1"/>
</dbReference>
<dbReference type="SUPFAM" id="SSF49299">
    <property type="entry name" value="PKD domain"/>
    <property type="match status" value="1"/>
</dbReference>
<dbReference type="EMBL" id="MFYX01000097">
    <property type="protein sequence ID" value="OGK03124.1"/>
    <property type="molecule type" value="Genomic_DNA"/>
</dbReference>
<proteinExistence type="predicted"/>
<dbReference type="AlphaFoldDB" id="A0A1F7F8X6"/>
<dbReference type="Proteomes" id="UP000179243">
    <property type="component" value="Unassembled WGS sequence"/>
</dbReference>
<protein>
    <recommendedName>
        <fullName evidence="1">Ig-like domain-containing protein</fullName>
    </recommendedName>
</protein>
<organism evidence="2 3">
    <name type="scientific">Candidatus Raymondbacteria bacterium RIFOXYD12_FULL_49_13</name>
    <dbReference type="NCBI Taxonomy" id="1817890"/>
    <lineage>
        <taxon>Bacteria</taxon>
        <taxon>Raymondiibacteriota</taxon>
    </lineage>
</organism>
<dbReference type="GO" id="GO:0120147">
    <property type="term" value="F:formylglycine-generating oxidase activity"/>
    <property type="evidence" value="ECO:0007669"/>
    <property type="project" value="TreeGrafter"/>
</dbReference>
<accession>A0A1F7F8X6</accession>
<dbReference type="PROSITE" id="PS50835">
    <property type="entry name" value="IG_LIKE"/>
    <property type="match status" value="1"/>
</dbReference>
<dbReference type="InterPro" id="IPR016187">
    <property type="entry name" value="CTDL_fold"/>
</dbReference>
<evidence type="ECO:0000259" key="1">
    <source>
        <dbReference type="PROSITE" id="PS50835"/>
    </source>
</evidence>